<keyword evidence="4" id="KW-1185">Reference proteome</keyword>
<organism evidence="3 4">
    <name type="scientific">Clostridium scindens (strain ATCC 35704 / DSM 5676 / VPI 13733 / 19)</name>
    <dbReference type="NCBI Taxonomy" id="411468"/>
    <lineage>
        <taxon>Bacteria</taxon>
        <taxon>Bacillati</taxon>
        <taxon>Bacillota</taxon>
        <taxon>Clostridia</taxon>
        <taxon>Lachnospirales</taxon>
        <taxon>Lachnospiraceae</taxon>
    </lineage>
</organism>
<dbReference type="HOGENOM" id="CLU_050695_0_0_9"/>
<dbReference type="SFLD" id="SFLDG01067">
    <property type="entry name" value="SPASM/twitch_domain_containing"/>
    <property type="match status" value="1"/>
</dbReference>
<proteinExistence type="predicted"/>
<dbReference type="GO" id="GO:0003824">
    <property type="term" value="F:catalytic activity"/>
    <property type="evidence" value="ECO:0007669"/>
    <property type="project" value="InterPro"/>
</dbReference>
<dbReference type="KEGG" id="csci:HDCHBGLK_01888"/>
<dbReference type="InterPro" id="IPR026351">
    <property type="entry name" value="rSAM_ArsS-like"/>
</dbReference>
<dbReference type="GO" id="GO:0051536">
    <property type="term" value="F:iron-sulfur cluster binding"/>
    <property type="evidence" value="ECO:0007669"/>
    <property type="project" value="InterPro"/>
</dbReference>
<dbReference type="NCBIfam" id="TIGR04167">
    <property type="entry name" value="rSAM_SeCys"/>
    <property type="match status" value="1"/>
</dbReference>
<dbReference type="Gene3D" id="3.20.20.70">
    <property type="entry name" value="Aldolase class I"/>
    <property type="match status" value="1"/>
</dbReference>
<dbReference type="SFLD" id="SFLDS00029">
    <property type="entry name" value="Radical_SAM"/>
    <property type="match status" value="1"/>
</dbReference>
<feature type="domain" description="Arsenosugar biosynthesis radical SAM protein ArsS-like C-terminal" evidence="2">
    <location>
        <begin position="193"/>
        <end position="324"/>
    </location>
</feature>
<dbReference type="InterPro" id="IPR013785">
    <property type="entry name" value="Aldolase_TIM"/>
</dbReference>
<dbReference type="Pfam" id="PF12345">
    <property type="entry name" value="DUF3641"/>
    <property type="match status" value="1"/>
</dbReference>
<evidence type="ECO:0000259" key="1">
    <source>
        <dbReference type="Pfam" id="PF04055"/>
    </source>
</evidence>
<dbReference type="PANTHER" id="PTHR43728">
    <property type="entry name" value="SLR0304 PROTEIN"/>
    <property type="match status" value="1"/>
</dbReference>
<dbReference type="STRING" id="411468.CLOSCI_03438"/>
<dbReference type="InterPro" id="IPR058240">
    <property type="entry name" value="rSAM_sf"/>
</dbReference>
<dbReference type="InterPro" id="IPR007197">
    <property type="entry name" value="rSAM"/>
</dbReference>
<dbReference type="InterPro" id="IPR024521">
    <property type="entry name" value="ArsS-like_C"/>
</dbReference>
<dbReference type="CDD" id="cd01335">
    <property type="entry name" value="Radical_SAM"/>
    <property type="match status" value="1"/>
</dbReference>
<protein>
    <submittedName>
        <fullName evidence="3">Uncharacterized protein</fullName>
    </submittedName>
</protein>
<dbReference type="Pfam" id="PF04055">
    <property type="entry name" value="Radical_SAM"/>
    <property type="match status" value="1"/>
</dbReference>
<dbReference type="OrthoDB" id="9810775at2"/>
<evidence type="ECO:0000313" key="4">
    <source>
        <dbReference type="Proteomes" id="UP000289664"/>
    </source>
</evidence>
<dbReference type="Proteomes" id="UP000289664">
    <property type="component" value="Chromosome"/>
</dbReference>
<dbReference type="PANTHER" id="PTHR43728:SF1">
    <property type="entry name" value="FE-S OXIDOREDUCTASE"/>
    <property type="match status" value="1"/>
</dbReference>
<accession>B0NIV9</accession>
<dbReference type="GeneID" id="62696095"/>
<sequence>MSENLRLAETTSVPAFEECIKDESVKYTLDNLEVLQINVGRLCNLACKHCHVEAGPARTEVMSRETLEACLQLYKEWGFKTVDITGGAPEMNPHFEWFVDEVTKVCDHVIVRSNLVIMKEEKYAHIPQFLADRKVEIVASLPYYRAKETDRQRGDGVFDGVIEILQKLNSLGYGKDPELVINLVYNPNGAFFPPEQGAMEKEYKQRLMADFGIVFNNLFTITNNPTGRFAGFLKRSGNLESYLQKLYGAFNAATLPTMMCRNQLSVGWDGRVYDCDFNQAADLPVLKKENIADLVGKPYTKRKICFGKHCYGCTAGQGSSCGGATE</sequence>
<gene>
    <name evidence="3" type="ORF">HDCHBGLK_01888</name>
</gene>
<evidence type="ECO:0000259" key="2">
    <source>
        <dbReference type="Pfam" id="PF12345"/>
    </source>
</evidence>
<dbReference type="RefSeq" id="WP_004608102.1">
    <property type="nucleotide sequence ID" value="NZ_CP036170.1"/>
</dbReference>
<evidence type="ECO:0000313" key="3">
    <source>
        <dbReference type="EMBL" id="QBF74486.1"/>
    </source>
</evidence>
<feature type="domain" description="Radical SAM core" evidence="1">
    <location>
        <begin position="37"/>
        <end position="174"/>
    </location>
</feature>
<reference evidence="3 4" key="1">
    <citation type="journal article" date="2019" name="Appl. Environ. Microbiol.">
        <title>Clostridium scindens ATCC 35704: integration of nutritional requirements, the complete genome sequence, and global transcriptional responses to bile acids.</title>
        <authorList>
            <person name="Devendran S."/>
            <person name="Shrestha R."/>
            <person name="Alves J.M.P."/>
            <person name="Wolf P.G."/>
            <person name="Ly L."/>
            <person name="Hernandez A.G."/>
            <person name="Mendez-Garcia C."/>
            <person name="Inboden A."/>
            <person name="Wiley J."/>
            <person name="Paul O."/>
            <person name="Allen A."/>
            <person name="Springer E."/>
            <person name="Wright C.L."/>
            <person name="Fields C.J."/>
            <person name="Daniel S.L."/>
            <person name="Ridlon J.M."/>
        </authorList>
    </citation>
    <scope>NUCLEOTIDE SEQUENCE [LARGE SCALE GENOMIC DNA]</scope>
    <source>
        <strain evidence="3 4">ATCC 35704</strain>
    </source>
</reference>
<dbReference type="SUPFAM" id="SSF102114">
    <property type="entry name" value="Radical SAM enzymes"/>
    <property type="match status" value="1"/>
</dbReference>
<dbReference type="eggNOG" id="COG0535">
    <property type="taxonomic scope" value="Bacteria"/>
</dbReference>
<dbReference type="EMBL" id="CP036170">
    <property type="protein sequence ID" value="QBF74486.1"/>
    <property type="molecule type" value="Genomic_DNA"/>
</dbReference>
<name>B0NIV9_CLOS5</name>
<dbReference type="AlphaFoldDB" id="B0NIV9"/>